<evidence type="ECO:0000256" key="4">
    <source>
        <dbReference type="ARBA" id="ARBA00023136"/>
    </source>
</evidence>
<dbReference type="InterPro" id="IPR039421">
    <property type="entry name" value="Type_1_exporter"/>
</dbReference>
<evidence type="ECO:0000256" key="5">
    <source>
        <dbReference type="SAM" id="Phobius"/>
    </source>
</evidence>
<evidence type="ECO:0000313" key="7">
    <source>
        <dbReference type="EMBL" id="CAF1421742.1"/>
    </source>
</evidence>
<dbReference type="SUPFAM" id="SSF90123">
    <property type="entry name" value="ABC transporter transmembrane region"/>
    <property type="match status" value="1"/>
</dbReference>
<evidence type="ECO:0000256" key="1">
    <source>
        <dbReference type="ARBA" id="ARBA00004141"/>
    </source>
</evidence>
<feature type="domain" description="ABC transmembrane type-1" evidence="6">
    <location>
        <begin position="1"/>
        <end position="115"/>
    </location>
</feature>
<evidence type="ECO:0000313" key="8">
    <source>
        <dbReference type="Proteomes" id="UP000663870"/>
    </source>
</evidence>
<dbReference type="GO" id="GO:0015421">
    <property type="term" value="F:ABC-type oligopeptide transporter activity"/>
    <property type="evidence" value="ECO:0007669"/>
    <property type="project" value="TreeGrafter"/>
</dbReference>
<protein>
    <recommendedName>
        <fullName evidence="6">ABC transmembrane type-1 domain-containing protein</fullName>
    </recommendedName>
</protein>
<dbReference type="GO" id="GO:0090374">
    <property type="term" value="P:oligopeptide export from mitochondrion"/>
    <property type="evidence" value="ECO:0007669"/>
    <property type="project" value="TreeGrafter"/>
</dbReference>
<accession>A0A815MA51</accession>
<reference evidence="7" key="1">
    <citation type="submission" date="2021-02" db="EMBL/GenBank/DDBJ databases">
        <authorList>
            <person name="Nowell W R."/>
        </authorList>
    </citation>
    <scope>NUCLEOTIDE SEQUENCE</scope>
</reference>
<feature type="non-terminal residue" evidence="7">
    <location>
        <position position="1"/>
    </location>
</feature>
<feature type="transmembrane region" description="Helical" evidence="5">
    <location>
        <begin position="89"/>
        <end position="113"/>
    </location>
</feature>
<evidence type="ECO:0000256" key="3">
    <source>
        <dbReference type="ARBA" id="ARBA00022989"/>
    </source>
</evidence>
<dbReference type="Gene3D" id="1.20.1560.10">
    <property type="entry name" value="ABC transporter type 1, transmembrane domain"/>
    <property type="match status" value="1"/>
</dbReference>
<organism evidence="7 8">
    <name type="scientific">Rotaria sordida</name>
    <dbReference type="NCBI Taxonomy" id="392033"/>
    <lineage>
        <taxon>Eukaryota</taxon>
        <taxon>Metazoa</taxon>
        <taxon>Spiralia</taxon>
        <taxon>Gnathifera</taxon>
        <taxon>Rotifera</taxon>
        <taxon>Eurotatoria</taxon>
        <taxon>Bdelloidea</taxon>
        <taxon>Philodinida</taxon>
        <taxon>Philodinidae</taxon>
        <taxon>Rotaria</taxon>
    </lineage>
</organism>
<comment type="subcellular location">
    <subcellularLocation>
        <location evidence="1">Membrane</location>
        <topology evidence="1">Multi-pass membrane protein</topology>
    </subcellularLocation>
</comment>
<dbReference type="InterPro" id="IPR036640">
    <property type="entry name" value="ABC1_TM_sf"/>
</dbReference>
<evidence type="ECO:0000259" key="6">
    <source>
        <dbReference type="PROSITE" id="PS50929"/>
    </source>
</evidence>
<dbReference type="InterPro" id="IPR011527">
    <property type="entry name" value="ABC1_TM_dom"/>
</dbReference>
<evidence type="ECO:0000256" key="2">
    <source>
        <dbReference type="ARBA" id="ARBA00022692"/>
    </source>
</evidence>
<dbReference type="Proteomes" id="UP000663870">
    <property type="component" value="Unassembled WGS sequence"/>
</dbReference>
<keyword evidence="8" id="KW-1185">Reference proteome</keyword>
<proteinExistence type="predicted"/>
<dbReference type="Pfam" id="PF00664">
    <property type="entry name" value="ABC_membrane"/>
    <property type="match status" value="1"/>
</dbReference>
<dbReference type="PROSITE" id="PS50929">
    <property type="entry name" value="ABC_TM1F"/>
    <property type="match status" value="1"/>
</dbReference>
<keyword evidence="2 5" id="KW-0812">Transmembrane</keyword>
<dbReference type="Gene3D" id="3.40.50.300">
    <property type="entry name" value="P-loop containing nucleotide triphosphate hydrolases"/>
    <property type="match status" value="1"/>
</dbReference>
<dbReference type="GO" id="GO:0005743">
    <property type="term" value="C:mitochondrial inner membrane"/>
    <property type="evidence" value="ECO:0007669"/>
    <property type="project" value="TreeGrafter"/>
</dbReference>
<comment type="caution">
    <text evidence="7">The sequence shown here is derived from an EMBL/GenBank/DDBJ whole genome shotgun (WGS) entry which is preliminary data.</text>
</comment>
<dbReference type="PANTHER" id="PTHR43394:SF27">
    <property type="entry name" value="ATP-DEPENDENT TRANSLOCASE ABCB1-LIKE"/>
    <property type="match status" value="1"/>
</dbReference>
<dbReference type="EMBL" id="CAJNOL010001807">
    <property type="protein sequence ID" value="CAF1421742.1"/>
    <property type="molecule type" value="Genomic_DNA"/>
</dbReference>
<dbReference type="InterPro" id="IPR027417">
    <property type="entry name" value="P-loop_NTPase"/>
</dbReference>
<feature type="transmembrane region" description="Helical" evidence="5">
    <location>
        <begin position="47"/>
        <end position="69"/>
    </location>
</feature>
<dbReference type="GO" id="GO:0005524">
    <property type="term" value="F:ATP binding"/>
    <property type="evidence" value="ECO:0007669"/>
    <property type="project" value="InterPro"/>
</dbReference>
<dbReference type="AlphaFoldDB" id="A0A815MA51"/>
<keyword evidence="3 5" id="KW-1133">Transmembrane helix</keyword>
<sequence>MYSKAGEVVQEVFSSLRTVLSLNGEKVEEKRYESKLKATRWSSIRKGAAFGLLAGWIYLIGYIIYSVGFAFGSSLMHQEGHKKLSFSDLLVIVVTLARLITNIAFVSPFFQLLEEARGALMPVFRLIDEEEKTSINETQIFQDSVACEEAINMNGDIQFDNVNFAYPAR</sequence>
<name>A0A815MA51_9BILA</name>
<dbReference type="PANTHER" id="PTHR43394">
    <property type="entry name" value="ATP-DEPENDENT PERMEASE MDL1, MITOCHONDRIAL"/>
    <property type="match status" value="1"/>
</dbReference>
<keyword evidence="4 5" id="KW-0472">Membrane</keyword>
<gene>
    <name evidence="7" type="ORF">JXQ802_LOCUS35893</name>
</gene>